<dbReference type="Pfam" id="PF13445">
    <property type="entry name" value="zf-RING_UBOX"/>
    <property type="match status" value="1"/>
</dbReference>
<dbReference type="PROSITE" id="PS00028">
    <property type="entry name" value="ZINC_FINGER_C2H2_1"/>
    <property type="match status" value="1"/>
</dbReference>
<evidence type="ECO:0000256" key="2">
    <source>
        <dbReference type="ARBA" id="ARBA00022679"/>
    </source>
</evidence>
<evidence type="ECO:0000256" key="1">
    <source>
        <dbReference type="ARBA" id="ARBA00004906"/>
    </source>
</evidence>
<evidence type="ECO:0000313" key="14">
    <source>
        <dbReference type="EMBL" id="PPQ98011.1"/>
    </source>
</evidence>
<evidence type="ECO:0000259" key="12">
    <source>
        <dbReference type="PROSITE" id="PS50103"/>
    </source>
</evidence>
<dbReference type="PROSITE" id="PS50103">
    <property type="entry name" value="ZF_C3H1"/>
    <property type="match status" value="2"/>
</dbReference>
<dbReference type="InterPro" id="IPR017907">
    <property type="entry name" value="Znf_RING_CS"/>
</dbReference>
<dbReference type="GO" id="GO:0043161">
    <property type="term" value="P:proteasome-mediated ubiquitin-dependent protein catabolic process"/>
    <property type="evidence" value="ECO:0007669"/>
    <property type="project" value="TreeGrafter"/>
</dbReference>
<reference evidence="14 15" key="1">
    <citation type="journal article" date="2018" name="Evol. Lett.">
        <title>Horizontal gene cluster transfer increased hallucinogenic mushroom diversity.</title>
        <authorList>
            <person name="Reynolds H.T."/>
            <person name="Vijayakumar V."/>
            <person name="Gluck-Thaler E."/>
            <person name="Korotkin H.B."/>
            <person name="Matheny P.B."/>
            <person name="Slot J.C."/>
        </authorList>
    </citation>
    <scope>NUCLEOTIDE SEQUENCE [LARGE SCALE GENOMIC DNA]</scope>
    <source>
        <strain evidence="14 15">SRW20</strain>
    </source>
</reference>
<dbReference type="GO" id="GO:0043130">
    <property type="term" value="F:ubiquitin binding"/>
    <property type="evidence" value="ECO:0007669"/>
    <property type="project" value="TreeGrafter"/>
</dbReference>
<dbReference type="InterPro" id="IPR027370">
    <property type="entry name" value="Znf-RING_euk"/>
</dbReference>
<dbReference type="AlphaFoldDB" id="A0A409Y4X6"/>
<dbReference type="InterPro" id="IPR002867">
    <property type="entry name" value="IBR_dom"/>
</dbReference>
<evidence type="ECO:0000256" key="5">
    <source>
        <dbReference type="ARBA" id="ARBA00022771"/>
    </source>
</evidence>
<feature type="zinc finger region" description="C3H1-type" evidence="8">
    <location>
        <begin position="18"/>
        <end position="45"/>
    </location>
</feature>
<keyword evidence="15" id="KW-1185">Reference proteome</keyword>
<dbReference type="GO" id="GO:0097039">
    <property type="term" value="P:protein linear polyubiquitination"/>
    <property type="evidence" value="ECO:0007669"/>
    <property type="project" value="TreeGrafter"/>
</dbReference>
<dbReference type="Gene3D" id="4.10.1000.10">
    <property type="entry name" value="Zinc finger, CCCH-type"/>
    <property type="match status" value="2"/>
</dbReference>
<dbReference type="InParanoid" id="A0A409Y4X6"/>
<dbReference type="InterPro" id="IPR044066">
    <property type="entry name" value="TRIAD_supradom"/>
</dbReference>
<keyword evidence="2" id="KW-0808">Transferase</keyword>
<dbReference type="PANTHER" id="PTHR22770">
    <property type="entry name" value="UBIQUITIN CONJUGATING ENZYME 7 INTERACTING PROTEIN-RELATED"/>
    <property type="match status" value="1"/>
</dbReference>
<feature type="compositionally biased region" description="Basic and acidic residues" evidence="10">
    <location>
        <begin position="127"/>
        <end position="150"/>
    </location>
</feature>
<dbReference type="PANTHER" id="PTHR22770:SF13">
    <property type="entry name" value="RING-TYPE DOMAIN-CONTAINING PROTEIN"/>
    <property type="match status" value="1"/>
</dbReference>
<dbReference type="InterPro" id="IPR001841">
    <property type="entry name" value="Znf_RING"/>
</dbReference>
<feature type="region of interest" description="Disordered" evidence="10">
    <location>
        <begin position="123"/>
        <end position="150"/>
    </location>
</feature>
<protein>
    <submittedName>
        <fullName evidence="14">Uncharacterized protein</fullName>
    </submittedName>
</protein>
<keyword evidence="5 8" id="KW-0863">Zinc-finger</keyword>
<dbReference type="GO" id="GO:0008270">
    <property type="term" value="F:zinc ion binding"/>
    <property type="evidence" value="ECO:0007669"/>
    <property type="project" value="UniProtKB-KW"/>
</dbReference>
<dbReference type="GO" id="GO:0000151">
    <property type="term" value="C:ubiquitin ligase complex"/>
    <property type="evidence" value="ECO:0007669"/>
    <property type="project" value="TreeGrafter"/>
</dbReference>
<dbReference type="Pfam" id="PF22191">
    <property type="entry name" value="IBR_1"/>
    <property type="match status" value="1"/>
</dbReference>
<feature type="zinc finger region" description="C3H1-type" evidence="8">
    <location>
        <begin position="105"/>
        <end position="132"/>
    </location>
</feature>
<keyword evidence="7 8" id="KW-0862">Zinc</keyword>
<comment type="caution">
    <text evidence="14">The sequence shown here is derived from an EMBL/GenBank/DDBJ whole genome shotgun (WGS) entry which is preliminary data.</text>
</comment>
<feature type="coiled-coil region" evidence="9">
    <location>
        <begin position="177"/>
        <end position="252"/>
    </location>
</feature>
<evidence type="ECO:0000256" key="7">
    <source>
        <dbReference type="ARBA" id="ARBA00022833"/>
    </source>
</evidence>
<evidence type="ECO:0000259" key="13">
    <source>
        <dbReference type="PROSITE" id="PS51873"/>
    </source>
</evidence>
<dbReference type="Proteomes" id="UP000284706">
    <property type="component" value="Unassembled WGS sequence"/>
</dbReference>
<evidence type="ECO:0000256" key="9">
    <source>
        <dbReference type="SAM" id="Coils"/>
    </source>
</evidence>
<evidence type="ECO:0000256" key="4">
    <source>
        <dbReference type="ARBA" id="ARBA00022737"/>
    </source>
</evidence>
<dbReference type="PROSITE" id="PS50089">
    <property type="entry name" value="ZF_RING_2"/>
    <property type="match status" value="1"/>
</dbReference>
<feature type="domain" description="RING-type" evidence="11">
    <location>
        <begin position="756"/>
        <end position="797"/>
    </location>
</feature>
<keyword evidence="4" id="KW-0677">Repeat</keyword>
<dbReference type="PROSITE" id="PS51873">
    <property type="entry name" value="TRIAD"/>
    <property type="match status" value="1"/>
</dbReference>
<feature type="region of interest" description="Disordered" evidence="10">
    <location>
        <begin position="1048"/>
        <end position="1089"/>
    </location>
</feature>
<evidence type="ECO:0000256" key="8">
    <source>
        <dbReference type="PROSITE-ProRule" id="PRU00723"/>
    </source>
</evidence>
<feature type="domain" description="RING-type" evidence="13">
    <location>
        <begin position="752"/>
        <end position="965"/>
    </location>
</feature>
<feature type="compositionally biased region" description="Basic and acidic residues" evidence="10">
    <location>
        <begin position="1068"/>
        <end position="1083"/>
    </location>
</feature>
<feature type="domain" description="C3H1-type" evidence="12">
    <location>
        <begin position="18"/>
        <end position="45"/>
    </location>
</feature>
<proteinExistence type="predicted"/>
<dbReference type="SMART" id="SM00356">
    <property type="entry name" value="ZnF_C3H1"/>
    <property type="match status" value="2"/>
</dbReference>
<dbReference type="CDD" id="cd20335">
    <property type="entry name" value="BRcat_RBR"/>
    <property type="match status" value="1"/>
</dbReference>
<dbReference type="SUPFAM" id="SSF57850">
    <property type="entry name" value="RING/U-box"/>
    <property type="match status" value="3"/>
</dbReference>
<dbReference type="STRING" id="231916.A0A409Y4X6"/>
<feature type="domain" description="C3H1-type" evidence="12">
    <location>
        <begin position="105"/>
        <end position="132"/>
    </location>
</feature>
<keyword evidence="6" id="KW-0833">Ubl conjugation pathway</keyword>
<keyword evidence="3 8" id="KW-0479">Metal-binding</keyword>
<evidence type="ECO:0000256" key="10">
    <source>
        <dbReference type="SAM" id="MobiDB-lite"/>
    </source>
</evidence>
<evidence type="ECO:0000259" key="11">
    <source>
        <dbReference type="PROSITE" id="PS50089"/>
    </source>
</evidence>
<dbReference type="PROSITE" id="PS00518">
    <property type="entry name" value="ZF_RING_1"/>
    <property type="match status" value="1"/>
</dbReference>
<dbReference type="InterPro" id="IPR013087">
    <property type="entry name" value="Znf_C2H2_type"/>
</dbReference>
<feature type="region of interest" description="Disordered" evidence="10">
    <location>
        <begin position="66"/>
        <end position="107"/>
    </location>
</feature>
<evidence type="ECO:0000256" key="3">
    <source>
        <dbReference type="ARBA" id="ARBA00022723"/>
    </source>
</evidence>
<dbReference type="SMART" id="SM00647">
    <property type="entry name" value="IBR"/>
    <property type="match status" value="2"/>
</dbReference>
<gene>
    <name evidence="14" type="ORF">CVT26_003073</name>
</gene>
<dbReference type="Pfam" id="PF01485">
    <property type="entry name" value="IBR"/>
    <property type="match status" value="1"/>
</dbReference>
<evidence type="ECO:0000313" key="15">
    <source>
        <dbReference type="Proteomes" id="UP000284706"/>
    </source>
</evidence>
<comment type="pathway">
    <text evidence="1">Protein modification; protein ubiquitination.</text>
</comment>
<evidence type="ECO:0000256" key="6">
    <source>
        <dbReference type="ARBA" id="ARBA00022786"/>
    </source>
</evidence>
<dbReference type="EMBL" id="NHYE01001153">
    <property type="protein sequence ID" value="PPQ98011.1"/>
    <property type="molecule type" value="Genomic_DNA"/>
</dbReference>
<sequence length="1089" mass="122750">MSTAAQSGHAPGTSKKAFQSQKECIHWKKGNCVFGSRCRFRHDPAVKGVVTNIDVEGAGVAGAVERSEPLTARSESNRIVGSANSATTVQTTHKASENGRSQSSQSQSGVCWAWRRGKCQRGTKCRYQHEERTHNKNSGKESASKTAREAEAELKVQQVISQIRAAKALEDERTAALLAQEAERRAMEEKQARIRAEAAEKSRLACERRDREKLLREERARRAEEEMRRREAERLKRERETEEAKKQLQLQREQDAAVVEQYLIQESSLVTFSAGLKIRNVVPGFELCKITVRNLPKDARRAEIADLFLLQGVDQSEFFISHIKPEPNGSTLEATVLANVHHGQLIAEGLEGIEFRDETLTFSVSSNEGPNSMDAYTNNLPFLHVIWNGPSSSVVATYPSLAVAREQARRLDRMTYRRQQIRAETIPGTCSVRIKGLSPNIFMETSDHTDLIGDAYVCIEPVSFDLEHSFTMIREHLSCAHGVRMDTFARLANGLGPDGEVKIKVCFDQWDSVKDAKLLVERLRTRSGPYYRAWFPPQPVKYTIKIPMHQYEAQKPQWNALSERKKDVGAYVMPRIGKQGDIVFIQVMGQDKKAIGILKVRVECLASGEKLNSTYWHSSFGSNQAKAFFNRLYTEKKVFVRTDFKTRSLRISGDQHMVQEARQMIKDEVERLAQREVSTFIDRGLVGYFVREGLQKLKELLGDDNVQLDVNSRPCKIMVKGGEDATHHLHRLTEEARAASALGSILPGQIVEHDTCPVCYEDASNPEQLACGHVYCGVCLKHFLTSAVEGKSFPLTCAGNDATCNAPIAIPLIQRFLPPQVFHALVEAAFATHLEQRAEEFKYCTTPDCKQIYRRKADQASLQCPSCFSTICASCDEEGHEGMTCEERRIHKDPEEQERLNEQLAAESGYKKCPRCRIWIEKTEGCNHMACRCGVHICWKCMATFDTGNLVYDHLHAVHGNIHDEVPAGVQMGNMAQPAFLAGQADELARIEREAAARLAARQNGWGMDGNPFHRPRVGAAMAHPPPAPARAREPAPRYPDIMAYYQERRREQQAAEEEEAQRQAQELAHRQAREQQRREQDRGWCVVM</sequence>
<dbReference type="GO" id="GO:0004842">
    <property type="term" value="F:ubiquitin-protein transferase activity"/>
    <property type="evidence" value="ECO:0007669"/>
    <property type="project" value="TreeGrafter"/>
</dbReference>
<dbReference type="InterPro" id="IPR051628">
    <property type="entry name" value="LUBAC_E3_Ligases"/>
</dbReference>
<keyword evidence="9" id="KW-0175">Coiled coil</keyword>
<dbReference type="OrthoDB" id="1431934at2759"/>
<dbReference type="Gene3D" id="1.20.120.1750">
    <property type="match status" value="1"/>
</dbReference>
<accession>A0A409Y4X6</accession>
<feature type="compositionally biased region" description="Polar residues" evidence="10">
    <location>
        <begin position="73"/>
        <end position="93"/>
    </location>
</feature>
<dbReference type="Gene3D" id="3.30.40.10">
    <property type="entry name" value="Zinc/RING finger domain, C3HC4 (zinc finger)"/>
    <property type="match status" value="1"/>
</dbReference>
<dbReference type="CDD" id="cd22585">
    <property type="entry name" value="Rcat_RBR_DEAH12-like"/>
    <property type="match status" value="1"/>
</dbReference>
<name>A0A409Y4X6_9AGAR</name>
<dbReference type="InterPro" id="IPR000571">
    <property type="entry name" value="Znf_CCCH"/>
</dbReference>
<dbReference type="InterPro" id="IPR013083">
    <property type="entry name" value="Znf_RING/FYVE/PHD"/>
</dbReference>
<organism evidence="14 15">
    <name type="scientific">Gymnopilus dilepis</name>
    <dbReference type="NCBI Taxonomy" id="231916"/>
    <lineage>
        <taxon>Eukaryota</taxon>
        <taxon>Fungi</taxon>
        <taxon>Dikarya</taxon>
        <taxon>Basidiomycota</taxon>
        <taxon>Agaricomycotina</taxon>
        <taxon>Agaricomycetes</taxon>
        <taxon>Agaricomycetidae</taxon>
        <taxon>Agaricales</taxon>
        <taxon>Agaricineae</taxon>
        <taxon>Hymenogastraceae</taxon>
        <taxon>Gymnopilus</taxon>
    </lineage>
</organism>